<comment type="subcellular location">
    <subcellularLocation>
        <location evidence="1">Host cell</location>
    </subcellularLocation>
    <subcellularLocation>
        <location evidence="2">Secreted</location>
    </subcellularLocation>
</comment>
<dbReference type="OrthoDB" id="126569at2759"/>
<evidence type="ECO:0000256" key="1">
    <source>
        <dbReference type="ARBA" id="ARBA00004340"/>
    </source>
</evidence>
<name>A0A225VDR8_9STRA</name>
<evidence type="ECO:0000313" key="6">
    <source>
        <dbReference type="Proteomes" id="UP000198211"/>
    </source>
</evidence>
<dbReference type="AlphaFoldDB" id="A0A225VDR8"/>
<dbReference type="InterPro" id="IPR045379">
    <property type="entry name" value="Crinkler_N"/>
</dbReference>
<keyword evidence="6" id="KW-1185">Reference proteome</keyword>
<reference evidence="6" key="1">
    <citation type="submission" date="2017-03" db="EMBL/GenBank/DDBJ databases">
        <title>Phytopthora megakarya and P. palmivora, two closely related causual agents of cacao black pod achieved similar genome size and gene model numbers by different mechanisms.</title>
        <authorList>
            <person name="Ali S."/>
            <person name="Shao J."/>
            <person name="Larry D.J."/>
            <person name="Kronmiller B."/>
            <person name="Shen D."/>
            <person name="Strem M.D."/>
            <person name="Melnick R.L."/>
            <person name="Guiltinan M.J."/>
            <person name="Tyler B.M."/>
            <person name="Meinhardt L.W."/>
            <person name="Bailey B.A."/>
        </authorList>
    </citation>
    <scope>NUCLEOTIDE SEQUENCE [LARGE SCALE GENOMIC DNA]</scope>
    <source>
        <strain evidence="6">zdho120</strain>
    </source>
</reference>
<dbReference type="Proteomes" id="UP000198211">
    <property type="component" value="Unassembled WGS sequence"/>
</dbReference>
<dbReference type="EMBL" id="NBNE01005323">
    <property type="protein sequence ID" value="OWZ03796.1"/>
    <property type="molecule type" value="Genomic_DNA"/>
</dbReference>
<accession>A0A225VDR8</accession>
<dbReference type="GO" id="GO:0005576">
    <property type="term" value="C:extracellular region"/>
    <property type="evidence" value="ECO:0007669"/>
    <property type="project" value="UniProtKB-SubCell"/>
</dbReference>
<protein>
    <submittedName>
        <fullName evidence="5">Crinkler (CRN)</fullName>
    </submittedName>
</protein>
<sequence>MVELELFCALVANQVGAQGSTFSVEIDANESVDILKDVIREKIKETFIVVAMDLQLFLAKKGGAWLLD</sequence>
<gene>
    <name evidence="5" type="ORF">PHMEG_00024409</name>
</gene>
<feature type="non-terminal residue" evidence="5">
    <location>
        <position position="68"/>
    </location>
</feature>
<dbReference type="GO" id="GO:0043657">
    <property type="term" value="C:host cell"/>
    <property type="evidence" value="ECO:0007669"/>
    <property type="project" value="UniProtKB-SubCell"/>
</dbReference>
<evidence type="ECO:0000313" key="5">
    <source>
        <dbReference type="EMBL" id="OWZ03796.1"/>
    </source>
</evidence>
<proteinExistence type="predicted"/>
<keyword evidence="3" id="KW-0964">Secreted</keyword>
<evidence type="ECO:0000259" key="4">
    <source>
        <dbReference type="Pfam" id="PF20147"/>
    </source>
</evidence>
<organism evidence="5 6">
    <name type="scientific">Phytophthora megakarya</name>
    <dbReference type="NCBI Taxonomy" id="4795"/>
    <lineage>
        <taxon>Eukaryota</taxon>
        <taxon>Sar</taxon>
        <taxon>Stramenopiles</taxon>
        <taxon>Oomycota</taxon>
        <taxon>Peronosporomycetes</taxon>
        <taxon>Peronosporales</taxon>
        <taxon>Peronosporaceae</taxon>
        <taxon>Phytophthora</taxon>
    </lineage>
</organism>
<dbReference type="Pfam" id="PF20147">
    <property type="entry name" value="Crinkler"/>
    <property type="match status" value="1"/>
</dbReference>
<comment type="caution">
    <text evidence="5">The sequence shown here is derived from an EMBL/GenBank/DDBJ whole genome shotgun (WGS) entry which is preliminary data.</text>
</comment>
<evidence type="ECO:0000256" key="2">
    <source>
        <dbReference type="ARBA" id="ARBA00004613"/>
    </source>
</evidence>
<evidence type="ECO:0000256" key="3">
    <source>
        <dbReference type="ARBA" id="ARBA00022525"/>
    </source>
</evidence>
<feature type="domain" description="Crinkler effector protein N-terminal" evidence="4">
    <location>
        <begin position="4"/>
        <end position="67"/>
    </location>
</feature>